<dbReference type="InterPro" id="IPR029058">
    <property type="entry name" value="AB_hydrolase_fold"/>
</dbReference>
<dbReference type="Pfam" id="PF12146">
    <property type="entry name" value="Hydrolase_4"/>
    <property type="match status" value="1"/>
</dbReference>
<reference evidence="3 4" key="1">
    <citation type="submission" date="2019-08" db="EMBL/GenBank/DDBJ databases">
        <title>Deep-cultivation of Planctomycetes and their phenomic and genomic characterization uncovers novel biology.</title>
        <authorList>
            <person name="Wiegand S."/>
            <person name="Jogler M."/>
            <person name="Boedeker C."/>
            <person name="Pinto D."/>
            <person name="Vollmers J."/>
            <person name="Rivas-Marin E."/>
            <person name="Kohn T."/>
            <person name="Peeters S.H."/>
            <person name="Heuer A."/>
            <person name="Rast P."/>
            <person name="Oberbeckmann S."/>
            <person name="Bunk B."/>
            <person name="Jeske O."/>
            <person name="Meyerdierks A."/>
            <person name="Storesund J.E."/>
            <person name="Kallscheuer N."/>
            <person name="Luecker S."/>
            <person name="Lage O.M."/>
            <person name="Pohl T."/>
            <person name="Merkel B.J."/>
            <person name="Hornburger P."/>
            <person name="Mueller R.-W."/>
            <person name="Bruemmer F."/>
            <person name="Labrenz M."/>
            <person name="Spormann A.M."/>
            <person name="Op den Camp H."/>
            <person name="Overmann J."/>
            <person name="Amann R."/>
            <person name="Jetten M.S.M."/>
            <person name="Mascher T."/>
            <person name="Medema M.H."/>
            <person name="Devos D.P."/>
            <person name="Kaster A.-K."/>
            <person name="Ovreas L."/>
            <person name="Rohde M."/>
            <person name="Galperin M.Y."/>
            <person name="Jogler C."/>
        </authorList>
    </citation>
    <scope>NUCLEOTIDE SEQUENCE [LARGE SCALE GENOMIC DNA]</scope>
    <source>
        <strain evidence="3 4">OJF2</strain>
    </source>
</reference>
<evidence type="ECO:0000259" key="2">
    <source>
        <dbReference type="Pfam" id="PF12146"/>
    </source>
</evidence>
<dbReference type="AlphaFoldDB" id="A0A5B9VZD1"/>
<dbReference type="PANTHER" id="PTHR43358:SF4">
    <property type="entry name" value="ALPHA_BETA HYDROLASE FOLD-1 DOMAIN-CONTAINING PROTEIN"/>
    <property type="match status" value="1"/>
</dbReference>
<dbReference type="RefSeq" id="WP_148593670.1">
    <property type="nucleotide sequence ID" value="NZ_CP042997.1"/>
</dbReference>
<evidence type="ECO:0000256" key="1">
    <source>
        <dbReference type="SAM" id="SignalP"/>
    </source>
</evidence>
<feature type="domain" description="Serine aminopeptidase S33" evidence="2">
    <location>
        <begin position="78"/>
        <end position="190"/>
    </location>
</feature>
<dbReference type="InterPro" id="IPR022742">
    <property type="entry name" value="Hydrolase_4"/>
</dbReference>
<dbReference type="InterPro" id="IPR052920">
    <property type="entry name" value="DNA-binding_regulatory"/>
</dbReference>
<evidence type="ECO:0000313" key="4">
    <source>
        <dbReference type="Proteomes" id="UP000324233"/>
    </source>
</evidence>
<gene>
    <name evidence="3" type="ORF">OJF2_21520</name>
</gene>
<accession>A0A5B9VZD1</accession>
<dbReference type="SUPFAM" id="SSF53474">
    <property type="entry name" value="alpha/beta-Hydrolases"/>
    <property type="match status" value="1"/>
</dbReference>
<dbReference type="KEGG" id="agv:OJF2_21520"/>
<keyword evidence="4" id="KW-1185">Reference proteome</keyword>
<dbReference type="Gene3D" id="3.40.50.1820">
    <property type="entry name" value="alpha/beta hydrolase"/>
    <property type="match status" value="1"/>
</dbReference>
<keyword evidence="1" id="KW-0732">Signal</keyword>
<sequence length="300" mass="32788" precursor="true">MSSGSRALRRLTLFSAILASLAATAYAGVSLLTAERLTRATNHPHRIDPAQLGAGARPWSARTEDGLTLRGWYLPTKERRHLIILVHGMWSSWVEMAALGCDLHAGGYDVLLFDLRGHGQSDPTRLTMGRRERGDIRAVMGWAEREGFDRDRIGWLGYSMGASTVLLEAAQNPDIRVAVMDSPYGDLPDILGSQLSKHSRLPAWFNPGILAAARWVYGVRTDDLIPIRAARSWGGRPLLLIHGEADSIVPLRQAYQLAGAAGATCLTTTLPGVEHVGAYESDPEGYLSLIETFFASHLRP</sequence>
<dbReference type="EMBL" id="CP042997">
    <property type="protein sequence ID" value="QEH33648.1"/>
    <property type="molecule type" value="Genomic_DNA"/>
</dbReference>
<feature type="signal peptide" evidence="1">
    <location>
        <begin position="1"/>
        <end position="25"/>
    </location>
</feature>
<evidence type="ECO:0000313" key="3">
    <source>
        <dbReference type="EMBL" id="QEH33648.1"/>
    </source>
</evidence>
<dbReference type="Proteomes" id="UP000324233">
    <property type="component" value="Chromosome"/>
</dbReference>
<protein>
    <submittedName>
        <fullName evidence="3">Esterase</fullName>
    </submittedName>
</protein>
<proteinExistence type="predicted"/>
<organism evidence="3 4">
    <name type="scientific">Aquisphaera giovannonii</name>
    <dbReference type="NCBI Taxonomy" id="406548"/>
    <lineage>
        <taxon>Bacteria</taxon>
        <taxon>Pseudomonadati</taxon>
        <taxon>Planctomycetota</taxon>
        <taxon>Planctomycetia</taxon>
        <taxon>Isosphaerales</taxon>
        <taxon>Isosphaeraceae</taxon>
        <taxon>Aquisphaera</taxon>
    </lineage>
</organism>
<dbReference type="PANTHER" id="PTHR43358">
    <property type="entry name" value="ALPHA/BETA-HYDROLASE"/>
    <property type="match status" value="1"/>
</dbReference>
<dbReference type="OrthoDB" id="9777090at2"/>
<name>A0A5B9VZD1_9BACT</name>
<feature type="chain" id="PRO_5023027057" evidence="1">
    <location>
        <begin position="26"/>
        <end position="300"/>
    </location>
</feature>